<dbReference type="InterPro" id="IPR045570">
    <property type="entry name" value="Metalloprtase-TldD/E_cen_dom"/>
</dbReference>
<dbReference type="InterPro" id="IPR045569">
    <property type="entry name" value="Metalloprtase-TldD/E_C"/>
</dbReference>
<evidence type="ECO:0000313" key="8">
    <source>
        <dbReference type="EMBL" id="RDD63518.1"/>
    </source>
</evidence>
<dbReference type="SUPFAM" id="SSF111283">
    <property type="entry name" value="Putative modulator of DNA gyrase, PmbA/TldD"/>
    <property type="match status" value="1"/>
</dbReference>
<evidence type="ECO:0000259" key="6">
    <source>
        <dbReference type="Pfam" id="PF19289"/>
    </source>
</evidence>
<evidence type="ECO:0000256" key="3">
    <source>
        <dbReference type="ARBA" id="ARBA00022801"/>
    </source>
</evidence>
<dbReference type="InterPro" id="IPR002510">
    <property type="entry name" value="Metalloprtase-TldD/E_N"/>
</dbReference>
<evidence type="ECO:0000313" key="9">
    <source>
        <dbReference type="Proteomes" id="UP000253941"/>
    </source>
</evidence>
<comment type="caution">
    <text evidence="8">The sequence shown here is derived from an EMBL/GenBank/DDBJ whole genome shotgun (WGS) entry which is preliminary data.</text>
</comment>
<feature type="domain" description="Metalloprotease TldD/E C-terminal" evidence="6">
    <location>
        <begin position="241"/>
        <end position="474"/>
    </location>
</feature>
<feature type="domain" description="Metalloprotease TldD/E central" evidence="7">
    <location>
        <begin position="124"/>
        <end position="233"/>
    </location>
</feature>
<dbReference type="PIRSF" id="PIRSF004919">
    <property type="entry name" value="TldD"/>
    <property type="match status" value="1"/>
</dbReference>
<dbReference type="InterPro" id="IPR035068">
    <property type="entry name" value="TldD/PmbA_N"/>
</dbReference>
<dbReference type="PANTHER" id="PTHR30624">
    <property type="entry name" value="UNCHARACTERIZED PROTEIN TLDD AND PMBA"/>
    <property type="match status" value="1"/>
</dbReference>
<dbReference type="InterPro" id="IPR051463">
    <property type="entry name" value="Peptidase_U62_metallo"/>
</dbReference>
<gene>
    <name evidence="8" type="ORF">DRB17_03500</name>
</gene>
<dbReference type="Proteomes" id="UP000253941">
    <property type="component" value="Unassembled WGS sequence"/>
</dbReference>
<keyword evidence="4 8" id="KW-0482">Metalloprotease</keyword>
<proteinExistence type="inferred from homology"/>
<dbReference type="Pfam" id="PF19289">
    <property type="entry name" value="PmbA_TldD_3rd"/>
    <property type="match status" value="1"/>
</dbReference>
<protein>
    <submittedName>
        <fullName evidence="8">Metalloprotease TldD</fullName>
    </submittedName>
</protein>
<feature type="domain" description="Metalloprotease TldD/E N-terminal" evidence="5">
    <location>
        <begin position="37"/>
        <end position="96"/>
    </location>
</feature>
<evidence type="ECO:0000259" key="7">
    <source>
        <dbReference type="Pfam" id="PF19290"/>
    </source>
</evidence>
<reference evidence="8 9" key="1">
    <citation type="submission" date="2018-07" db="EMBL/GenBank/DDBJ databases">
        <title>Venubactetium sediminum gen. nov., sp. nov., isolated from a marine solar saltern.</title>
        <authorList>
            <person name="Wang S."/>
        </authorList>
    </citation>
    <scope>NUCLEOTIDE SEQUENCE [LARGE SCALE GENOMIC DNA]</scope>
    <source>
        <strain evidence="8 9">WD2A32</strain>
    </source>
</reference>
<keyword evidence="9" id="KW-1185">Reference proteome</keyword>
<dbReference type="PANTHER" id="PTHR30624:SF4">
    <property type="entry name" value="METALLOPROTEASE TLDD"/>
    <property type="match status" value="1"/>
</dbReference>
<dbReference type="RefSeq" id="WP_114580773.1">
    <property type="nucleotide sequence ID" value="NZ_QPMH01000002.1"/>
</dbReference>
<evidence type="ECO:0000256" key="2">
    <source>
        <dbReference type="ARBA" id="ARBA00022670"/>
    </source>
</evidence>
<evidence type="ECO:0000256" key="4">
    <source>
        <dbReference type="ARBA" id="ARBA00023049"/>
    </source>
</evidence>
<sequence length="477" mass="50511">MSSISATDSLFFERAGLDRDRVQRLVDGTLQGADDGELFLEYRQSEAVAFDDGRVKSASYDTSQGFGLRSVSGEAAGYAHSTELSEDAIKRAGETVRAVHAGRSGTMAEAPIGTNRLLYSDDNPLSAVPFERKVKLLSDIDAYARAKDPRVKQVSASLSGSWQAVRILRPDGHTVADIRPLVRLNVHVVCGEGDRMESGNHGCGGRTGYDLYLQPETWQAAVDDALRQALVNLESIDAPAGGMPVVLGPGWPGILLHEAIGHGLEGDFNRKKTSAFAGLLGERVAAPGVTVVDDGTIQDRRGSLTVDDEGTPSQRTVLIEDGKLVGYMQDRQNARLMGVQPTGNGRRESYAHIPMPRMTNTVMMNGDKDPGEIVSSVKRGLYAVSFGGGQVDITSGKFVFSCTEAYMIEDGKVGAPVKGATLIGNGPDVLTKVSMVGNDMELDTGIGTCGKEGQGVPVGVGQPTLKVDEITVGGTAA</sequence>
<evidence type="ECO:0000259" key="5">
    <source>
        <dbReference type="Pfam" id="PF01523"/>
    </source>
</evidence>
<dbReference type="GO" id="GO:0005829">
    <property type="term" value="C:cytosol"/>
    <property type="evidence" value="ECO:0007669"/>
    <property type="project" value="TreeGrafter"/>
</dbReference>
<dbReference type="Pfam" id="PF01523">
    <property type="entry name" value="PmbA_TldD_1st"/>
    <property type="match status" value="1"/>
</dbReference>
<dbReference type="GO" id="GO:0006508">
    <property type="term" value="P:proteolysis"/>
    <property type="evidence" value="ECO:0007669"/>
    <property type="project" value="UniProtKB-KW"/>
</dbReference>
<dbReference type="InterPro" id="IPR025502">
    <property type="entry name" value="TldD"/>
</dbReference>
<dbReference type="GO" id="GO:0008237">
    <property type="term" value="F:metallopeptidase activity"/>
    <property type="evidence" value="ECO:0007669"/>
    <property type="project" value="UniProtKB-KW"/>
</dbReference>
<dbReference type="AlphaFoldDB" id="A0A369TE17"/>
<comment type="similarity">
    <text evidence="1">Belongs to the peptidase U62 family.</text>
</comment>
<dbReference type="Pfam" id="PF19290">
    <property type="entry name" value="PmbA_TldD_2nd"/>
    <property type="match status" value="1"/>
</dbReference>
<dbReference type="NCBIfam" id="NF008006">
    <property type="entry name" value="PRK10735.1"/>
    <property type="match status" value="1"/>
</dbReference>
<evidence type="ECO:0000256" key="1">
    <source>
        <dbReference type="ARBA" id="ARBA00005836"/>
    </source>
</evidence>
<dbReference type="EMBL" id="QPMH01000002">
    <property type="protein sequence ID" value="RDD63518.1"/>
    <property type="molecule type" value="Genomic_DNA"/>
</dbReference>
<dbReference type="Gene3D" id="3.30.2290.10">
    <property type="entry name" value="PmbA/TldD superfamily"/>
    <property type="match status" value="1"/>
</dbReference>
<keyword evidence="2 8" id="KW-0645">Protease</keyword>
<dbReference type="InterPro" id="IPR036059">
    <property type="entry name" value="TldD/PmbA_sf"/>
</dbReference>
<name>A0A369TE17_9PROT</name>
<accession>A0A369TE17</accession>
<organism evidence="8 9">
    <name type="scientific">Ferruginivarius sediminum</name>
    <dbReference type="NCBI Taxonomy" id="2661937"/>
    <lineage>
        <taxon>Bacteria</taxon>
        <taxon>Pseudomonadati</taxon>
        <taxon>Pseudomonadota</taxon>
        <taxon>Alphaproteobacteria</taxon>
        <taxon>Rhodospirillales</taxon>
        <taxon>Rhodospirillaceae</taxon>
        <taxon>Ferruginivarius</taxon>
    </lineage>
</organism>
<keyword evidence="3" id="KW-0378">Hydrolase</keyword>